<dbReference type="EMBL" id="JH767164">
    <property type="protein sequence ID" value="EQC32322.1"/>
    <property type="molecule type" value="Genomic_DNA"/>
</dbReference>
<feature type="domain" description="CID" evidence="2">
    <location>
        <begin position="2"/>
        <end position="136"/>
    </location>
</feature>
<dbReference type="Proteomes" id="UP000030762">
    <property type="component" value="Unassembled WGS sequence"/>
</dbReference>
<dbReference type="OrthoDB" id="10069473at2759"/>
<accession>T0RQH4</accession>
<feature type="compositionally biased region" description="Basic and acidic residues" evidence="1">
    <location>
        <begin position="350"/>
        <end position="364"/>
    </location>
</feature>
<dbReference type="Gene3D" id="1.25.40.90">
    <property type="match status" value="1"/>
</dbReference>
<gene>
    <name evidence="3" type="ORF">SDRG_10069</name>
</gene>
<proteinExistence type="predicted"/>
<evidence type="ECO:0000313" key="3">
    <source>
        <dbReference type="EMBL" id="EQC32322.1"/>
    </source>
</evidence>
<evidence type="ECO:0000313" key="4">
    <source>
        <dbReference type="Proteomes" id="UP000030762"/>
    </source>
</evidence>
<protein>
    <recommendedName>
        <fullName evidence="2">CID domain-containing protein</fullName>
    </recommendedName>
</protein>
<dbReference type="SUPFAM" id="SSF48464">
    <property type="entry name" value="ENTH/VHS domain"/>
    <property type="match status" value="1"/>
</dbReference>
<dbReference type="InterPro" id="IPR006569">
    <property type="entry name" value="CID_dom"/>
</dbReference>
<dbReference type="VEuPathDB" id="FungiDB:SDRG_10069"/>
<sequence>MPSAFSIDKFTDKLRSCNETAGSIQTLSAWVLHHRAALPEMLDAWYTSFIAETAAKKIVYLYVANDVMQTGLRKIGEKIPLACAHKVMMAVVHAMHPQRDQAVHGVVRKLVRVWTDRRILNAAVLAKMADLCNNGARPIDAASDDALATEEDSARDSFQDDALLTENLVLGDLPDADDSEVTKDAAQKLQDLEAEIISTDLLSDRMFQLHSNIKMFYKAQTDEAFDVDEEKLCGMNWDMLEVPVFEIVVDQSQQQVATFRHHLEQQGAKRNDLMDHYASLTTFDVLDDPIICDVSMRMEKELEDMERLQTLCKEAVVLQETTKLQKLAASKLKRRHSDRSVTAPAALTHRHSDTDVLSRSRWDRAPPAVNHPPPTSSSYSYGFEAPVAPAYQAPPAYEYTSASSSSYAPSSYGYAPQETYQYRAAPEPQYGYASSARSGDKYGRKRDRSRSRSPPRRSQDRPRTHSSKFSSQGSGYKRSQRSRSRSRERERW</sequence>
<dbReference type="OMA" id="AEHQIVY"/>
<dbReference type="Pfam" id="PF04818">
    <property type="entry name" value="CID"/>
    <property type="match status" value="1"/>
</dbReference>
<dbReference type="RefSeq" id="XP_008614263.1">
    <property type="nucleotide sequence ID" value="XM_008616041.1"/>
</dbReference>
<dbReference type="eggNOG" id="KOG2669">
    <property type="taxonomic scope" value="Eukaryota"/>
</dbReference>
<evidence type="ECO:0000256" key="1">
    <source>
        <dbReference type="SAM" id="MobiDB-lite"/>
    </source>
</evidence>
<feature type="compositionally biased region" description="Basic residues" evidence="1">
    <location>
        <begin position="443"/>
        <end position="455"/>
    </location>
</feature>
<dbReference type="InterPro" id="IPR008942">
    <property type="entry name" value="ENTH_VHS"/>
</dbReference>
<dbReference type="PROSITE" id="PS51391">
    <property type="entry name" value="CID"/>
    <property type="match status" value="1"/>
</dbReference>
<dbReference type="AlphaFoldDB" id="T0RQH4"/>
<feature type="region of interest" description="Disordered" evidence="1">
    <location>
        <begin position="329"/>
        <end position="376"/>
    </location>
</feature>
<evidence type="ECO:0000259" key="2">
    <source>
        <dbReference type="PROSITE" id="PS51391"/>
    </source>
</evidence>
<feature type="region of interest" description="Disordered" evidence="1">
    <location>
        <begin position="425"/>
        <end position="492"/>
    </location>
</feature>
<keyword evidence="4" id="KW-1185">Reference proteome</keyword>
<dbReference type="InParanoid" id="T0RQH4"/>
<name>T0RQH4_SAPDV</name>
<organism evidence="3 4">
    <name type="scientific">Saprolegnia diclina (strain VS20)</name>
    <dbReference type="NCBI Taxonomy" id="1156394"/>
    <lineage>
        <taxon>Eukaryota</taxon>
        <taxon>Sar</taxon>
        <taxon>Stramenopiles</taxon>
        <taxon>Oomycota</taxon>
        <taxon>Saprolegniomycetes</taxon>
        <taxon>Saprolegniales</taxon>
        <taxon>Saprolegniaceae</taxon>
        <taxon>Saprolegnia</taxon>
    </lineage>
</organism>
<dbReference type="GeneID" id="19950796"/>
<dbReference type="STRING" id="1156394.T0RQH4"/>
<dbReference type="SMART" id="SM00582">
    <property type="entry name" value="RPR"/>
    <property type="match status" value="1"/>
</dbReference>
<reference evidence="3 4" key="1">
    <citation type="submission" date="2012-04" db="EMBL/GenBank/DDBJ databases">
        <title>The Genome Sequence of Saprolegnia declina VS20.</title>
        <authorList>
            <consortium name="The Broad Institute Genome Sequencing Platform"/>
            <person name="Russ C."/>
            <person name="Nusbaum C."/>
            <person name="Tyler B."/>
            <person name="van West P."/>
            <person name="Dieguez-Uribeondo J."/>
            <person name="de Bruijn I."/>
            <person name="Tripathy S."/>
            <person name="Jiang R."/>
            <person name="Young S.K."/>
            <person name="Zeng Q."/>
            <person name="Gargeya S."/>
            <person name="Fitzgerald M."/>
            <person name="Haas B."/>
            <person name="Abouelleil A."/>
            <person name="Alvarado L."/>
            <person name="Arachchi H.M."/>
            <person name="Berlin A."/>
            <person name="Chapman S.B."/>
            <person name="Goldberg J."/>
            <person name="Griggs A."/>
            <person name="Gujja S."/>
            <person name="Hansen M."/>
            <person name="Howarth C."/>
            <person name="Imamovic A."/>
            <person name="Larimer J."/>
            <person name="McCowen C."/>
            <person name="Montmayeur A."/>
            <person name="Murphy C."/>
            <person name="Neiman D."/>
            <person name="Pearson M."/>
            <person name="Priest M."/>
            <person name="Roberts A."/>
            <person name="Saif S."/>
            <person name="Shea T."/>
            <person name="Sisk P."/>
            <person name="Sykes S."/>
            <person name="Wortman J."/>
            <person name="Nusbaum C."/>
            <person name="Birren B."/>
        </authorList>
    </citation>
    <scope>NUCLEOTIDE SEQUENCE [LARGE SCALE GENOMIC DNA]</scope>
    <source>
        <strain evidence="3 4">VS20</strain>
    </source>
</reference>